<feature type="non-terminal residue" evidence="4">
    <location>
        <position position="1"/>
    </location>
</feature>
<dbReference type="PANTHER" id="PTHR48207">
    <property type="entry name" value="SUCCINATE--HYDROXYMETHYLGLUTARATE COA-TRANSFERASE"/>
    <property type="match status" value="1"/>
</dbReference>
<dbReference type="STRING" id="5539.A0A3E2HG22"/>
<dbReference type="Pfam" id="PF02515">
    <property type="entry name" value="CoA_transf_3"/>
    <property type="match status" value="1"/>
</dbReference>
<dbReference type="Proteomes" id="UP000258309">
    <property type="component" value="Unassembled WGS sequence"/>
</dbReference>
<dbReference type="Gene3D" id="3.30.1540.10">
    <property type="entry name" value="formyl-coa transferase, domain 3"/>
    <property type="match status" value="1"/>
</dbReference>
<protein>
    <submittedName>
        <fullName evidence="4">Uncharacterized protein</fullName>
    </submittedName>
</protein>
<proteinExistence type="inferred from homology"/>
<dbReference type="InterPro" id="IPR003673">
    <property type="entry name" value="CoA-Trfase_fam_III"/>
</dbReference>
<dbReference type="SUPFAM" id="SSF89796">
    <property type="entry name" value="CoA-transferase family III (CaiB/BaiF)"/>
    <property type="match status" value="1"/>
</dbReference>
<dbReference type="Gene3D" id="3.40.50.10540">
    <property type="entry name" value="Crotonobetainyl-coa:carnitine coa-transferase, domain 1"/>
    <property type="match status" value="1"/>
</dbReference>
<dbReference type="AlphaFoldDB" id="A0A3E2HG22"/>
<feature type="compositionally biased region" description="Low complexity" evidence="3">
    <location>
        <begin position="57"/>
        <end position="74"/>
    </location>
</feature>
<accession>A0A3E2HG22</accession>
<evidence type="ECO:0000256" key="1">
    <source>
        <dbReference type="ARBA" id="ARBA00008383"/>
    </source>
</evidence>
<name>A0A3E2HG22_SCYLI</name>
<dbReference type="InterPro" id="IPR044855">
    <property type="entry name" value="CoA-Trfase_III_dom3_sf"/>
</dbReference>
<evidence type="ECO:0000256" key="2">
    <source>
        <dbReference type="ARBA" id="ARBA00022679"/>
    </source>
</evidence>
<comment type="similarity">
    <text evidence="1">Belongs to the CoA-transferase III family.</text>
</comment>
<dbReference type="OMA" id="YAHRKAY"/>
<evidence type="ECO:0000313" key="4">
    <source>
        <dbReference type="EMBL" id="RFU32349.1"/>
    </source>
</evidence>
<dbReference type="EMBL" id="NCSJ02000056">
    <property type="protein sequence ID" value="RFU32349.1"/>
    <property type="molecule type" value="Genomic_DNA"/>
</dbReference>
<keyword evidence="5" id="KW-1185">Reference proteome</keyword>
<organism evidence="4 5">
    <name type="scientific">Scytalidium lignicola</name>
    <name type="common">Hyphomycete</name>
    <dbReference type="NCBI Taxonomy" id="5539"/>
    <lineage>
        <taxon>Eukaryota</taxon>
        <taxon>Fungi</taxon>
        <taxon>Dikarya</taxon>
        <taxon>Ascomycota</taxon>
        <taxon>Pezizomycotina</taxon>
        <taxon>Leotiomycetes</taxon>
        <taxon>Leotiomycetes incertae sedis</taxon>
        <taxon>Scytalidium</taxon>
    </lineage>
</organism>
<evidence type="ECO:0000313" key="5">
    <source>
        <dbReference type="Proteomes" id="UP000258309"/>
    </source>
</evidence>
<sequence>MKTRLDRSLLTLGQQGISRTRSQRGNLVWAPKPIFDQTSIARCKYVKNLAAGFTQQRLLSSSQSQPKTQPQSKSGNHSRPLAGITVVSIEQAVAAPFCTRQLADLGARVIKVERPLVGDFARAYDTRVDGLSSHFVWINRSKESLALDLKSDKDLGVLKKLLLNADVLVQNLAPGACARLGLSYEALKEHNPSLIVCDISGYGTDGPYTNKKAYDLLVQSEAGLLSVTGTGKEPAKAGISIADISAGMYAYSNILAAIIQRQKTGEGCNIDVSMFESMVEWMGFPMYYTFNGAPAPVPSGAAHASIYPYGPFDTGDGNTVMLGIQNEREWVIFCKEVLSDLDVATDPRFLNNTLRTENRDTLKNIICNTFSSLSSEEVIYRLDSAGIANAAVNDMQDVWNHPQLRARRRWTEVKTPVGMIPTLIPPGIPPADNGNVIEPRMDPVPAVGEHNKVIFAELGIDE</sequence>
<dbReference type="PANTHER" id="PTHR48207:SF3">
    <property type="entry name" value="SUCCINATE--HYDROXYMETHYLGLUTARATE COA-TRANSFERASE"/>
    <property type="match status" value="1"/>
</dbReference>
<feature type="non-terminal residue" evidence="4">
    <location>
        <position position="462"/>
    </location>
</feature>
<feature type="region of interest" description="Disordered" evidence="3">
    <location>
        <begin position="57"/>
        <end position="79"/>
    </location>
</feature>
<keyword evidence="2" id="KW-0808">Transferase</keyword>
<comment type="caution">
    <text evidence="4">The sequence shown here is derived from an EMBL/GenBank/DDBJ whole genome shotgun (WGS) entry which is preliminary data.</text>
</comment>
<dbReference type="GO" id="GO:0008410">
    <property type="term" value="F:CoA-transferase activity"/>
    <property type="evidence" value="ECO:0007669"/>
    <property type="project" value="TreeGrafter"/>
</dbReference>
<dbReference type="InterPro" id="IPR023606">
    <property type="entry name" value="CoA-Trfase_III_dom_1_sf"/>
</dbReference>
<dbReference type="OrthoDB" id="3595135at2759"/>
<gene>
    <name evidence="4" type="ORF">B7463_g3995</name>
</gene>
<reference evidence="4 5" key="1">
    <citation type="submission" date="2018-05" db="EMBL/GenBank/DDBJ databases">
        <title>Draft genome sequence of Scytalidium lignicola DSM 105466, a ubiquitous saprotrophic fungus.</title>
        <authorList>
            <person name="Buettner E."/>
            <person name="Gebauer A.M."/>
            <person name="Hofrichter M."/>
            <person name="Liers C."/>
            <person name="Kellner H."/>
        </authorList>
    </citation>
    <scope>NUCLEOTIDE SEQUENCE [LARGE SCALE GENOMIC DNA]</scope>
    <source>
        <strain evidence="4 5">DSM 105466</strain>
    </source>
</reference>
<evidence type="ECO:0000256" key="3">
    <source>
        <dbReference type="SAM" id="MobiDB-lite"/>
    </source>
</evidence>
<dbReference type="InterPro" id="IPR050483">
    <property type="entry name" value="CoA-transferase_III_domain"/>
</dbReference>